<gene>
    <name evidence="1" type="ORF">EUAN_08810</name>
</gene>
<keyword evidence="2" id="KW-1185">Reference proteome</keyword>
<dbReference type="STRING" id="39480.EUAN_08810"/>
<dbReference type="EMBL" id="MKIE01000002">
    <property type="protein sequence ID" value="OHW63097.1"/>
    <property type="molecule type" value="Genomic_DNA"/>
</dbReference>
<proteinExistence type="predicted"/>
<reference evidence="1 2" key="1">
    <citation type="submission" date="2016-09" db="EMBL/GenBank/DDBJ databases">
        <title>Genome sequence of Eubacterium angustum.</title>
        <authorList>
            <person name="Poehlein A."/>
            <person name="Daniel R."/>
        </authorList>
    </citation>
    <scope>NUCLEOTIDE SEQUENCE [LARGE SCALE GENOMIC DNA]</scope>
    <source>
        <strain evidence="1 2">DSM 1989</strain>
    </source>
</reference>
<name>A0A1S1VAD9_9FIRM</name>
<evidence type="ECO:0000313" key="1">
    <source>
        <dbReference type="EMBL" id="OHW63097.1"/>
    </source>
</evidence>
<dbReference type="Proteomes" id="UP000180254">
    <property type="component" value="Unassembled WGS sequence"/>
</dbReference>
<organism evidence="1 2">
    <name type="scientific">Andreesenia angusta</name>
    <dbReference type="NCBI Taxonomy" id="39480"/>
    <lineage>
        <taxon>Bacteria</taxon>
        <taxon>Bacillati</taxon>
        <taxon>Bacillota</taxon>
        <taxon>Tissierellia</taxon>
        <taxon>Tissierellales</taxon>
        <taxon>Gottschalkiaceae</taxon>
        <taxon>Andreesenia</taxon>
    </lineage>
</organism>
<sequence>MRKIKRYEHFNMIEGLDQTAEQQAKGMLDSWIEEWGYDGYENERYTRYLDWLKGEVE</sequence>
<protein>
    <submittedName>
        <fullName evidence="1">Uncharacterized protein</fullName>
    </submittedName>
</protein>
<evidence type="ECO:0000313" key="2">
    <source>
        <dbReference type="Proteomes" id="UP000180254"/>
    </source>
</evidence>
<accession>A0A1S1VAD9</accession>
<dbReference type="RefSeq" id="WP_169817339.1">
    <property type="nucleotide sequence ID" value="NZ_MKIE01000002.1"/>
</dbReference>
<comment type="caution">
    <text evidence="1">The sequence shown here is derived from an EMBL/GenBank/DDBJ whole genome shotgun (WGS) entry which is preliminary data.</text>
</comment>
<dbReference type="AlphaFoldDB" id="A0A1S1VAD9"/>